<comment type="caution">
    <text evidence="2">The sequence shown here is derived from an EMBL/GenBank/DDBJ whole genome shotgun (WGS) entry which is preliminary data.</text>
</comment>
<gene>
    <name evidence="2" type="ORF">A1OK_10840</name>
</gene>
<name>A0A1E5C4R2_9GAMM</name>
<evidence type="ECO:0000313" key="2">
    <source>
        <dbReference type="EMBL" id="OEE60439.1"/>
    </source>
</evidence>
<evidence type="ECO:0000313" key="3">
    <source>
        <dbReference type="Proteomes" id="UP000095039"/>
    </source>
</evidence>
<evidence type="ECO:0000256" key="1">
    <source>
        <dbReference type="SAM" id="MobiDB-lite"/>
    </source>
</evidence>
<sequence length="108" mass="12724">MKNLNKEKNKEEPRQASPYSGISMRISEEIEVIFEVWMDGFTSWEIVIDKKYYNISEEEAKCILSAASNKELLFNHHHGLMSEDELIESMKEDKDLKDGKKNNRKTRQ</sequence>
<feature type="region of interest" description="Disordered" evidence="1">
    <location>
        <begin position="1"/>
        <end position="21"/>
    </location>
</feature>
<accession>A0A1E5C4R2</accession>
<dbReference type="AlphaFoldDB" id="A0A1E5C4R2"/>
<organism evidence="2 3">
    <name type="scientific">Enterovibrio norvegicus FF-454</name>
    <dbReference type="NCBI Taxonomy" id="1185651"/>
    <lineage>
        <taxon>Bacteria</taxon>
        <taxon>Pseudomonadati</taxon>
        <taxon>Pseudomonadota</taxon>
        <taxon>Gammaproteobacteria</taxon>
        <taxon>Vibrionales</taxon>
        <taxon>Vibrionaceae</taxon>
        <taxon>Enterovibrio</taxon>
    </lineage>
</organism>
<reference evidence="2 3" key="1">
    <citation type="journal article" date="2012" name="Science">
        <title>Ecological populations of bacteria act as socially cohesive units of antibiotic production and resistance.</title>
        <authorList>
            <person name="Cordero O.X."/>
            <person name="Wildschutte H."/>
            <person name="Kirkup B."/>
            <person name="Proehl S."/>
            <person name="Ngo L."/>
            <person name="Hussain F."/>
            <person name="Le Roux F."/>
            <person name="Mincer T."/>
            <person name="Polz M.F."/>
        </authorList>
    </citation>
    <scope>NUCLEOTIDE SEQUENCE [LARGE SCALE GENOMIC DNA]</scope>
    <source>
        <strain evidence="2 3">FF-454</strain>
    </source>
</reference>
<dbReference type="EMBL" id="AJWN02000065">
    <property type="protein sequence ID" value="OEE60439.1"/>
    <property type="molecule type" value="Genomic_DNA"/>
</dbReference>
<keyword evidence="3" id="KW-1185">Reference proteome</keyword>
<proteinExistence type="predicted"/>
<dbReference type="RefSeq" id="WP_016958983.1">
    <property type="nucleotide sequence ID" value="NZ_AJWN02000065.1"/>
</dbReference>
<dbReference type="Proteomes" id="UP000095039">
    <property type="component" value="Unassembled WGS sequence"/>
</dbReference>
<feature type="compositionally biased region" description="Basic and acidic residues" evidence="1">
    <location>
        <begin position="1"/>
        <end position="14"/>
    </location>
</feature>
<protein>
    <submittedName>
        <fullName evidence="2">Uncharacterized protein</fullName>
    </submittedName>
</protein>